<feature type="compositionally biased region" description="Low complexity" evidence="1">
    <location>
        <begin position="59"/>
        <end position="85"/>
    </location>
</feature>
<dbReference type="PANTHER" id="PTHR33144:SF45">
    <property type="entry name" value="TRANSPOSASE TNP1_EN_SPM-LIKE DOMAIN-CONTAINING PROTEIN"/>
    <property type="match status" value="1"/>
</dbReference>
<evidence type="ECO:0000313" key="3">
    <source>
        <dbReference type="Proteomes" id="UP000000226"/>
    </source>
</evidence>
<dbReference type="EMBL" id="CM002290">
    <property type="protein sequence ID" value="ESW25557.1"/>
    <property type="molecule type" value="Genomic_DNA"/>
</dbReference>
<sequence length="482" mass="53361">MPKPKRIKNLLKSVASSDKSVANYVNINATPSATQDQTRTTSASPFGSPLPQASQSIHQQTSQPTQPQTSQVPQSQASQVPQPQTESELPATSESAPAQPTSESVPERVQPRKSRQSNHYWFVDAIDEEGVSQKLKVKVNYDDNFQPIGEASGLLAGVCGQLATNHVLFPISFEKWSTLPDTYKDTVWENALKSRFCFKVNEDLAKRDVMFKIGKLWREYRCKLWNEFYDPLISRSDLIKNVPAGLNMEQWAVFVDYRLRPSTVNMCNRNRDIRKRQIIPHTGGAMSLSRRRNNLKIETGKNIGRAEMWKITHKRKNGTYVNDEALEIGVSVWTALMMMKKIDELMLTNPKGGSDISPEDPIGVIFGKEHPGRVRGLSYGACPSLAFKGSTTRLSGMNHASSSSTSSNVEDKVTQMENELATLKNQMNTLLAYIALRKDVPEHFAAMAANLVHASTNEASDYGSGAPSPNQVIGSSAGSKTN</sequence>
<gene>
    <name evidence="2" type="ORF">PHAVU_003G046100g</name>
</gene>
<feature type="region of interest" description="Disordered" evidence="1">
    <location>
        <begin position="394"/>
        <end position="413"/>
    </location>
</feature>
<dbReference type="Gramene" id="ESW25557">
    <property type="protein sequence ID" value="ESW25557"/>
    <property type="gene ID" value="PHAVU_003G046100g"/>
</dbReference>
<feature type="compositionally biased region" description="Polar residues" evidence="1">
    <location>
        <begin position="28"/>
        <end position="58"/>
    </location>
</feature>
<dbReference type="OrthoDB" id="1430750at2759"/>
<protein>
    <submittedName>
        <fullName evidence="2">Uncharacterized protein</fullName>
    </submittedName>
</protein>
<dbReference type="STRING" id="3885.V7C5U2"/>
<evidence type="ECO:0000256" key="1">
    <source>
        <dbReference type="SAM" id="MobiDB-lite"/>
    </source>
</evidence>
<feature type="region of interest" description="Disordered" evidence="1">
    <location>
        <begin position="28"/>
        <end position="116"/>
    </location>
</feature>
<dbReference type="OMA" id="ETMEICK"/>
<feature type="compositionally biased region" description="Polar residues" evidence="1">
    <location>
        <begin position="467"/>
        <end position="482"/>
    </location>
</feature>
<proteinExistence type="predicted"/>
<evidence type="ECO:0000313" key="2">
    <source>
        <dbReference type="EMBL" id="ESW25557.1"/>
    </source>
</evidence>
<dbReference type="Proteomes" id="UP000000226">
    <property type="component" value="Chromosome 3"/>
</dbReference>
<reference evidence="3" key="1">
    <citation type="journal article" date="2014" name="Nat. Genet.">
        <title>A reference genome for common bean and genome-wide analysis of dual domestications.</title>
        <authorList>
            <person name="Schmutz J."/>
            <person name="McClean P.E."/>
            <person name="Mamidi S."/>
            <person name="Wu G.A."/>
            <person name="Cannon S.B."/>
            <person name="Grimwood J."/>
            <person name="Jenkins J."/>
            <person name="Shu S."/>
            <person name="Song Q."/>
            <person name="Chavarro C."/>
            <person name="Torres-Torres M."/>
            <person name="Geffroy V."/>
            <person name="Moghaddam S.M."/>
            <person name="Gao D."/>
            <person name="Abernathy B."/>
            <person name="Barry K."/>
            <person name="Blair M."/>
            <person name="Brick M.A."/>
            <person name="Chovatia M."/>
            <person name="Gepts P."/>
            <person name="Goodstein D.M."/>
            <person name="Gonzales M."/>
            <person name="Hellsten U."/>
            <person name="Hyten D.L."/>
            <person name="Jia G."/>
            <person name="Kelly J.D."/>
            <person name="Kudrna D."/>
            <person name="Lee R."/>
            <person name="Richard M.M."/>
            <person name="Miklas P.N."/>
            <person name="Osorno J.M."/>
            <person name="Rodrigues J."/>
            <person name="Thareau V."/>
            <person name="Urrea C.A."/>
            <person name="Wang M."/>
            <person name="Yu Y."/>
            <person name="Zhang M."/>
            <person name="Wing R.A."/>
            <person name="Cregan P.B."/>
            <person name="Rokhsar D.S."/>
            <person name="Jackson S.A."/>
        </authorList>
    </citation>
    <scope>NUCLEOTIDE SEQUENCE [LARGE SCALE GENOMIC DNA]</scope>
    <source>
        <strain evidence="3">cv. G19833</strain>
    </source>
</reference>
<feature type="compositionally biased region" description="Polar residues" evidence="1">
    <location>
        <begin position="86"/>
        <end position="104"/>
    </location>
</feature>
<dbReference type="InterPro" id="IPR004252">
    <property type="entry name" value="Probable_transposase_24"/>
</dbReference>
<dbReference type="eggNOG" id="ENOG502SM2F">
    <property type="taxonomic scope" value="Eukaryota"/>
</dbReference>
<name>V7C5U2_PHAVU</name>
<dbReference type="Pfam" id="PF03004">
    <property type="entry name" value="Transposase_24"/>
    <property type="match status" value="1"/>
</dbReference>
<dbReference type="PANTHER" id="PTHR33144">
    <property type="entry name" value="OS10G0409366 PROTEIN-RELATED"/>
    <property type="match status" value="1"/>
</dbReference>
<organism evidence="2 3">
    <name type="scientific">Phaseolus vulgaris</name>
    <name type="common">Kidney bean</name>
    <name type="synonym">French bean</name>
    <dbReference type="NCBI Taxonomy" id="3885"/>
    <lineage>
        <taxon>Eukaryota</taxon>
        <taxon>Viridiplantae</taxon>
        <taxon>Streptophyta</taxon>
        <taxon>Embryophyta</taxon>
        <taxon>Tracheophyta</taxon>
        <taxon>Spermatophyta</taxon>
        <taxon>Magnoliopsida</taxon>
        <taxon>eudicotyledons</taxon>
        <taxon>Gunneridae</taxon>
        <taxon>Pentapetalae</taxon>
        <taxon>rosids</taxon>
        <taxon>fabids</taxon>
        <taxon>Fabales</taxon>
        <taxon>Fabaceae</taxon>
        <taxon>Papilionoideae</taxon>
        <taxon>50 kb inversion clade</taxon>
        <taxon>NPAAA clade</taxon>
        <taxon>indigoferoid/millettioid clade</taxon>
        <taxon>Phaseoleae</taxon>
        <taxon>Phaseolus</taxon>
    </lineage>
</organism>
<feature type="region of interest" description="Disordered" evidence="1">
    <location>
        <begin position="459"/>
        <end position="482"/>
    </location>
</feature>
<dbReference type="AlphaFoldDB" id="V7C5U2"/>
<keyword evidence="3" id="KW-1185">Reference proteome</keyword>
<accession>V7C5U2</accession>